<dbReference type="Proteomes" id="UP001235064">
    <property type="component" value="Unassembled WGS sequence"/>
</dbReference>
<evidence type="ECO:0008006" key="3">
    <source>
        <dbReference type="Google" id="ProtNLM"/>
    </source>
</evidence>
<evidence type="ECO:0000313" key="2">
    <source>
        <dbReference type="Proteomes" id="UP001235064"/>
    </source>
</evidence>
<proteinExistence type="predicted"/>
<keyword evidence="2" id="KW-1185">Reference proteome</keyword>
<dbReference type="EMBL" id="JASXSZ010000008">
    <property type="protein sequence ID" value="MDL9981391.1"/>
    <property type="molecule type" value="Genomic_DNA"/>
</dbReference>
<evidence type="ECO:0000313" key="1">
    <source>
        <dbReference type="EMBL" id="MDL9981391.1"/>
    </source>
</evidence>
<comment type="caution">
    <text evidence="1">The sequence shown here is derived from an EMBL/GenBank/DDBJ whole genome shotgun (WGS) entry which is preliminary data.</text>
</comment>
<name>A0ABT7N3Z5_9MICO</name>
<sequence length="117" mass="12461">MSTSRSPIPPLEVRERAACMCDHGSTCSSFDPGHAVHLIQARLASATPSEWVDAVVEAVDPEAGTLVLRTIADAAPILVWNGAGAARELTPGAPVALHGRYHVLADGRRRFNVLRDI</sequence>
<gene>
    <name evidence="1" type="ORF">QSV35_18830</name>
</gene>
<reference evidence="1 2" key="1">
    <citation type="submission" date="2023-06" db="EMBL/GenBank/DDBJ databases">
        <title>Microbacterium sp. nov., isolated from a waste landfill.</title>
        <authorList>
            <person name="Wen W."/>
        </authorList>
    </citation>
    <scope>NUCLEOTIDE SEQUENCE [LARGE SCALE GENOMIC DNA]</scope>
    <source>
        <strain evidence="1 2">ASV49</strain>
    </source>
</reference>
<protein>
    <recommendedName>
        <fullName evidence="3">OB-fold nucleic acid binding domain-containing protein</fullName>
    </recommendedName>
</protein>
<accession>A0ABT7N3Z5</accession>
<organism evidence="1 2">
    <name type="scientific">Microbacterium candidum</name>
    <dbReference type="NCBI Taxonomy" id="3041922"/>
    <lineage>
        <taxon>Bacteria</taxon>
        <taxon>Bacillati</taxon>
        <taxon>Actinomycetota</taxon>
        <taxon>Actinomycetes</taxon>
        <taxon>Micrococcales</taxon>
        <taxon>Microbacteriaceae</taxon>
        <taxon>Microbacterium</taxon>
    </lineage>
</organism>
<dbReference type="RefSeq" id="WP_286290497.1">
    <property type="nucleotide sequence ID" value="NZ_JASXSZ010000008.1"/>
</dbReference>